<evidence type="ECO:0000256" key="12">
    <source>
        <dbReference type="ARBA" id="ARBA00023136"/>
    </source>
</evidence>
<keyword evidence="8" id="KW-1133">Transmembrane helix</keyword>
<protein>
    <submittedName>
        <fullName evidence="14">Cytochrome P450</fullName>
    </submittedName>
</protein>
<dbReference type="InterPro" id="IPR001128">
    <property type="entry name" value="Cyt_P450"/>
</dbReference>
<comment type="cofactor">
    <cofactor evidence="1 13">
        <name>heme</name>
        <dbReference type="ChEBI" id="CHEBI:30413"/>
    </cofactor>
</comment>
<keyword evidence="12" id="KW-0472">Membrane</keyword>
<dbReference type="InterPro" id="IPR050121">
    <property type="entry name" value="Cytochrome_P450_monoxygenase"/>
</dbReference>
<dbReference type="AlphaFoldDB" id="A0A5M3MI52"/>
<keyword evidence="6" id="KW-0812">Transmembrane</keyword>
<evidence type="ECO:0000256" key="5">
    <source>
        <dbReference type="ARBA" id="ARBA00022617"/>
    </source>
</evidence>
<dbReference type="KEGG" id="cput:CONPUDRAFT_108571"/>
<dbReference type="GO" id="GO:0020037">
    <property type="term" value="F:heme binding"/>
    <property type="evidence" value="ECO:0007669"/>
    <property type="project" value="InterPro"/>
</dbReference>
<dbReference type="SUPFAM" id="SSF48264">
    <property type="entry name" value="Cytochrome P450"/>
    <property type="match status" value="1"/>
</dbReference>
<keyword evidence="5 13" id="KW-0349">Heme</keyword>
<keyword evidence="15" id="KW-1185">Reference proteome</keyword>
<dbReference type="GO" id="GO:0016020">
    <property type="term" value="C:membrane"/>
    <property type="evidence" value="ECO:0007669"/>
    <property type="project" value="UniProtKB-SubCell"/>
</dbReference>
<dbReference type="OMA" id="NMVFLHV"/>
<comment type="subcellular location">
    <subcellularLocation>
        <location evidence="2">Membrane</location>
    </subcellularLocation>
</comment>
<evidence type="ECO:0000256" key="2">
    <source>
        <dbReference type="ARBA" id="ARBA00004370"/>
    </source>
</evidence>
<dbReference type="Gene3D" id="1.10.630.10">
    <property type="entry name" value="Cytochrome P450"/>
    <property type="match status" value="1"/>
</dbReference>
<dbReference type="EMBL" id="JH711582">
    <property type="protein sequence ID" value="EIW78610.1"/>
    <property type="molecule type" value="Genomic_DNA"/>
</dbReference>
<sequence length="579" mass="63769">MPPSVDVDSITAYLSSLVEDRPPSEIVLDVGLVSVGVWLLLKGIRAARSSRRSLTTTRLRGPPNPSFLFGVGEQLEFAPNQDSGALFEAWSKEYGAVYQVPSAFGAQRVVLFDVRAIAHVFARDAGHVPSSAESGEAPGAKGTYDHLAFTKLAVANLIGKGVLWASGDNHKRQRKALTPAFSNAAIRDVTPIFFDSAYKVKNIWDELLASSSTNDEVVEVQRWMNHISLDSIGLAGFSHDFGAIYGKKSAVTDTFDAFSTTPPTKFYRFMFVVLGLVFPWFVNLPTARTQISKKLNDAMAEIAQVLLERTRREKEQGGNEMEKDRSVIGTLLRAETAGTELHLSHQEILDSMKVLLLAGYETTSTSLTWALIELSKNQKAQSKLREELSQFSTGDPTYDQLTSDSLPYLDGVVHEILRLHPVANEVPRVVVEDDIMPLSEPILDASGKTIASVAVAKGTNIAIPVEGINRSEALWGPDAKVFRPERWLEDGLPDGIPPQVKGVQGYRHLLTFIDGPRICLGRHFAVAEFKAVLSVLIRNFTFDFATPDAKVEVIRSFLFRPKVVGEQGVDVPLRIRRIE</sequence>
<evidence type="ECO:0000256" key="13">
    <source>
        <dbReference type="PIRSR" id="PIRSR602401-1"/>
    </source>
</evidence>
<evidence type="ECO:0000256" key="3">
    <source>
        <dbReference type="ARBA" id="ARBA00004721"/>
    </source>
</evidence>
<dbReference type="InterPro" id="IPR036396">
    <property type="entry name" value="Cyt_P450_sf"/>
</dbReference>
<dbReference type="GO" id="GO:0016705">
    <property type="term" value="F:oxidoreductase activity, acting on paired donors, with incorporation or reduction of molecular oxygen"/>
    <property type="evidence" value="ECO:0007669"/>
    <property type="project" value="InterPro"/>
</dbReference>
<reference evidence="15" key="1">
    <citation type="journal article" date="2012" name="Science">
        <title>The Paleozoic origin of enzymatic lignin decomposition reconstructed from 31 fungal genomes.</title>
        <authorList>
            <person name="Floudas D."/>
            <person name="Binder M."/>
            <person name="Riley R."/>
            <person name="Barry K."/>
            <person name="Blanchette R.A."/>
            <person name="Henrissat B."/>
            <person name="Martinez A.T."/>
            <person name="Otillar R."/>
            <person name="Spatafora J.W."/>
            <person name="Yadav J.S."/>
            <person name="Aerts A."/>
            <person name="Benoit I."/>
            <person name="Boyd A."/>
            <person name="Carlson A."/>
            <person name="Copeland A."/>
            <person name="Coutinho P.M."/>
            <person name="de Vries R.P."/>
            <person name="Ferreira P."/>
            <person name="Findley K."/>
            <person name="Foster B."/>
            <person name="Gaskell J."/>
            <person name="Glotzer D."/>
            <person name="Gorecki P."/>
            <person name="Heitman J."/>
            <person name="Hesse C."/>
            <person name="Hori C."/>
            <person name="Igarashi K."/>
            <person name="Jurgens J.A."/>
            <person name="Kallen N."/>
            <person name="Kersten P."/>
            <person name="Kohler A."/>
            <person name="Kuees U."/>
            <person name="Kumar T.K.A."/>
            <person name="Kuo A."/>
            <person name="LaButti K."/>
            <person name="Larrondo L.F."/>
            <person name="Lindquist E."/>
            <person name="Ling A."/>
            <person name="Lombard V."/>
            <person name="Lucas S."/>
            <person name="Lundell T."/>
            <person name="Martin R."/>
            <person name="McLaughlin D.J."/>
            <person name="Morgenstern I."/>
            <person name="Morin E."/>
            <person name="Murat C."/>
            <person name="Nagy L.G."/>
            <person name="Nolan M."/>
            <person name="Ohm R.A."/>
            <person name="Patyshakuliyeva A."/>
            <person name="Rokas A."/>
            <person name="Ruiz-Duenas F.J."/>
            <person name="Sabat G."/>
            <person name="Salamov A."/>
            <person name="Samejima M."/>
            <person name="Schmutz J."/>
            <person name="Slot J.C."/>
            <person name="St John F."/>
            <person name="Stenlid J."/>
            <person name="Sun H."/>
            <person name="Sun S."/>
            <person name="Syed K."/>
            <person name="Tsang A."/>
            <person name="Wiebenga A."/>
            <person name="Young D."/>
            <person name="Pisabarro A."/>
            <person name="Eastwood D.C."/>
            <person name="Martin F."/>
            <person name="Cullen D."/>
            <person name="Grigoriev I.V."/>
            <person name="Hibbett D.S."/>
        </authorList>
    </citation>
    <scope>NUCLEOTIDE SEQUENCE [LARGE SCALE GENOMIC DNA]</scope>
    <source>
        <strain evidence="15">RWD-64-598 SS2</strain>
    </source>
</reference>
<dbReference type="GO" id="GO:0005506">
    <property type="term" value="F:iron ion binding"/>
    <property type="evidence" value="ECO:0007669"/>
    <property type="project" value="InterPro"/>
</dbReference>
<evidence type="ECO:0000313" key="15">
    <source>
        <dbReference type="Proteomes" id="UP000053558"/>
    </source>
</evidence>
<evidence type="ECO:0000256" key="8">
    <source>
        <dbReference type="ARBA" id="ARBA00022989"/>
    </source>
</evidence>
<evidence type="ECO:0000256" key="11">
    <source>
        <dbReference type="ARBA" id="ARBA00023033"/>
    </source>
</evidence>
<evidence type="ECO:0000256" key="9">
    <source>
        <dbReference type="ARBA" id="ARBA00023002"/>
    </source>
</evidence>
<evidence type="ECO:0000256" key="7">
    <source>
        <dbReference type="ARBA" id="ARBA00022723"/>
    </source>
</evidence>
<dbReference type="Pfam" id="PF00067">
    <property type="entry name" value="p450"/>
    <property type="match status" value="1"/>
</dbReference>
<evidence type="ECO:0000256" key="1">
    <source>
        <dbReference type="ARBA" id="ARBA00001971"/>
    </source>
</evidence>
<dbReference type="GO" id="GO:0004497">
    <property type="term" value="F:monooxygenase activity"/>
    <property type="evidence" value="ECO:0007669"/>
    <property type="project" value="UniProtKB-KW"/>
</dbReference>
<comment type="similarity">
    <text evidence="4">Belongs to the cytochrome P450 family.</text>
</comment>
<evidence type="ECO:0000256" key="6">
    <source>
        <dbReference type="ARBA" id="ARBA00022692"/>
    </source>
</evidence>
<keyword evidence="9" id="KW-0560">Oxidoreductase</keyword>
<name>A0A5M3MI52_CONPW</name>
<dbReference type="GeneID" id="19198717"/>
<proteinExistence type="inferred from homology"/>
<comment type="pathway">
    <text evidence="3">Secondary metabolite biosynthesis; terpenoid biosynthesis.</text>
</comment>
<evidence type="ECO:0000313" key="14">
    <source>
        <dbReference type="EMBL" id="EIW78610.1"/>
    </source>
</evidence>
<gene>
    <name evidence="14" type="ORF">CONPUDRAFT_108571</name>
</gene>
<keyword evidence="11" id="KW-0503">Monooxygenase</keyword>
<dbReference type="OrthoDB" id="1470350at2759"/>
<dbReference type="Proteomes" id="UP000053558">
    <property type="component" value="Unassembled WGS sequence"/>
</dbReference>
<keyword evidence="10 13" id="KW-0408">Iron</keyword>
<comment type="caution">
    <text evidence="14">The sequence shown here is derived from an EMBL/GenBank/DDBJ whole genome shotgun (WGS) entry which is preliminary data.</text>
</comment>
<evidence type="ECO:0000256" key="4">
    <source>
        <dbReference type="ARBA" id="ARBA00010617"/>
    </source>
</evidence>
<dbReference type="PRINTS" id="PR00385">
    <property type="entry name" value="P450"/>
</dbReference>
<accession>A0A5M3MI52</accession>
<dbReference type="PANTHER" id="PTHR24305">
    <property type="entry name" value="CYTOCHROME P450"/>
    <property type="match status" value="1"/>
</dbReference>
<organism evidence="14 15">
    <name type="scientific">Coniophora puteana (strain RWD-64-598)</name>
    <name type="common">Brown rot fungus</name>
    <dbReference type="NCBI Taxonomy" id="741705"/>
    <lineage>
        <taxon>Eukaryota</taxon>
        <taxon>Fungi</taxon>
        <taxon>Dikarya</taxon>
        <taxon>Basidiomycota</taxon>
        <taxon>Agaricomycotina</taxon>
        <taxon>Agaricomycetes</taxon>
        <taxon>Agaricomycetidae</taxon>
        <taxon>Boletales</taxon>
        <taxon>Coniophorineae</taxon>
        <taxon>Coniophoraceae</taxon>
        <taxon>Coniophora</taxon>
    </lineage>
</organism>
<dbReference type="PRINTS" id="PR00463">
    <property type="entry name" value="EP450I"/>
</dbReference>
<evidence type="ECO:0000256" key="10">
    <source>
        <dbReference type="ARBA" id="ARBA00023004"/>
    </source>
</evidence>
<dbReference type="PANTHER" id="PTHR24305:SF166">
    <property type="entry name" value="CYTOCHROME P450 12A4, MITOCHONDRIAL-RELATED"/>
    <property type="match status" value="1"/>
</dbReference>
<feature type="binding site" description="axial binding residue" evidence="13">
    <location>
        <position position="519"/>
    </location>
    <ligand>
        <name>heme</name>
        <dbReference type="ChEBI" id="CHEBI:30413"/>
    </ligand>
    <ligandPart>
        <name>Fe</name>
        <dbReference type="ChEBI" id="CHEBI:18248"/>
    </ligandPart>
</feature>
<keyword evidence="7 13" id="KW-0479">Metal-binding</keyword>
<dbReference type="InterPro" id="IPR002401">
    <property type="entry name" value="Cyt_P450_E_grp-I"/>
</dbReference>
<dbReference type="RefSeq" id="XP_007771614.1">
    <property type="nucleotide sequence ID" value="XM_007773424.1"/>
</dbReference>